<name>A0A1H1WE03_9ACTN</name>
<protein>
    <submittedName>
        <fullName evidence="2">Uncharacterized protein</fullName>
    </submittedName>
</protein>
<feature type="region of interest" description="Disordered" evidence="1">
    <location>
        <begin position="187"/>
        <end position="208"/>
    </location>
</feature>
<keyword evidence="3" id="KW-1185">Reference proteome</keyword>
<accession>A0A1H1WE03</accession>
<dbReference type="Proteomes" id="UP000199092">
    <property type="component" value="Chromosome I"/>
</dbReference>
<dbReference type="OrthoDB" id="883703at2"/>
<dbReference type="EMBL" id="LT629749">
    <property type="protein sequence ID" value="SDS94880.1"/>
    <property type="molecule type" value="Genomic_DNA"/>
</dbReference>
<gene>
    <name evidence="2" type="ORF">SAMN04488543_2700</name>
</gene>
<proteinExistence type="predicted"/>
<evidence type="ECO:0000313" key="2">
    <source>
        <dbReference type="EMBL" id="SDS94880.1"/>
    </source>
</evidence>
<sequence length="220" mass="23174">MHDIDRAMFEMEQEGTFGESGEVLGESFEAYEAHSESEAQEVELASELLEVASEQELEQFLGGLISSAASAARGFAGSATGRALGGVLKDVARQALPQLGQVIGNAVVPGAGGQFGQRAGQWLGTKFELEGLSAEDRELEVARAVIRLTRDATQHAVSAGPAAPPRQAANAALRSAAQRQLPALVPLLDQRSGRASSGSPEGPRSGRWVRRGTRIVLMDL</sequence>
<dbReference type="RefSeq" id="WP_091413450.1">
    <property type="nucleotide sequence ID" value="NZ_LT629749.1"/>
</dbReference>
<evidence type="ECO:0000313" key="3">
    <source>
        <dbReference type="Proteomes" id="UP000199092"/>
    </source>
</evidence>
<organism evidence="2 3">
    <name type="scientific">Friedmanniella luteola</name>
    <dbReference type="NCBI Taxonomy" id="546871"/>
    <lineage>
        <taxon>Bacteria</taxon>
        <taxon>Bacillati</taxon>
        <taxon>Actinomycetota</taxon>
        <taxon>Actinomycetes</taxon>
        <taxon>Propionibacteriales</taxon>
        <taxon>Nocardioidaceae</taxon>
        <taxon>Friedmanniella</taxon>
    </lineage>
</organism>
<evidence type="ECO:0000256" key="1">
    <source>
        <dbReference type="SAM" id="MobiDB-lite"/>
    </source>
</evidence>
<dbReference type="AlphaFoldDB" id="A0A1H1WE03"/>
<reference evidence="2 3" key="1">
    <citation type="submission" date="2016-10" db="EMBL/GenBank/DDBJ databases">
        <authorList>
            <person name="de Groot N.N."/>
        </authorList>
    </citation>
    <scope>NUCLEOTIDE SEQUENCE [LARGE SCALE GENOMIC DNA]</scope>
    <source>
        <strain evidence="2 3">DSM 21741</strain>
    </source>
</reference>
<dbReference type="STRING" id="546871.SAMN04488543_2700"/>
<feature type="compositionally biased region" description="Low complexity" evidence="1">
    <location>
        <begin position="193"/>
        <end position="206"/>
    </location>
</feature>